<reference evidence="2" key="1">
    <citation type="submission" date="2018-02" db="EMBL/GenBank/DDBJ databases">
        <title>Rhizophora mucronata_Transcriptome.</title>
        <authorList>
            <person name="Meera S.P."/>
            <person name="Sreeshan A."/>
            <person name="Augustine A."/>
        </authorList>
    </citation>
    <scope>NUCLEOTIDE SEQUENCE</scope>
    <source>
        <tissue evidence="2">Leaf</tissue>
    </source>
</reference>
<keyword evidence="1" id="KW-1133">Transmembrane helix</keyword>
<dbReference type="AlphaFoldDB" id="A0A2P2JW85"/>
<keyword evidence="1" id="KW-0472">Membrane</keyword>
<protein>
    <submittedName>
        <fullName evidence="2">Uncharacterized protein</fullName>
    </submittedName>
</protein>
<sequence length="86" mass="10358">MYCNLIWKSKRLRRWKLEEAESLVQKNLQSISEDKTGKGNWPYKEMLISSRRNLDMRRIFIEHWRGPLPGLWALSLVYLLISLHIC</sequence>
<accession>A0A2P2JW85</accession>
<keyword evidence="1" id="KW-0812">Transmembrane</keyword>
<dbReference type="EMBL" id="GGEC01017252">
    <property type="protein sequence ID" value="MBW97735.1"/>
    <property type="molecule type" value="Transcribed_RNA"/>
</dbReference>
<evidence type="ECO:0000256" key="1">
    <source>
        <dbReference type="SAM" id="Phobius"/>
    </source>
</evidence>
<name>A0A2P2JW85_RHIMU</name>
<organism evidence="2">
    <name type="scientific">Rhizophora mucronata</name>
    <name type="common">Asiatic mangrove</name>
    <dbReference type="NCBI Taxonomy" id="61149"/>
    <lineage>
        <taxon>Eukaryota</taxon>
        <taxon>Viridiplantae</taxon>
        <taxon>Streptophyta</taxon>
        <taxon>Embryophyta</taxon>
        <taxon>Tracheophyta</taxon>
        <taxon>Spermatophyta</taxon>
        <taxon>Magnoliopsida</taxon>
        <taxon>eudicotyledons</taxon>
        <taxon>Gunneridae</taxon>
        <taxon>Pentapetalae</taxon>
        <taxon>rosids</taxon>
        <taxon>fabids</taxon>
        <taxon>Malpighiales</taxon>
        <taxon>Rhizophoraceae</taxon>
        <taxon>Rhizophora</taxon>
    </lineage>
</organism>
<evidence type="ECO:0000313" key="2">
    <source>
        <dbReference type="EMBL" id="MBW97735.1"/>
    </source>
</evidence>
<feature type="transmembrane region" description="Helical" evidence="1">
    <location>
        <begin position="66"/>
        <end position="85"/>
    </location>
</feature>
<proteinExistence type="predicted"/>